<keyword evidence="2" id="KW-1185">Reference proteome</keyword>
<dbReference type="RefSeq" id="WP_166411261.1">
    <property type="nucleotide sequence ID" value="NZ_CP049869.1"/>
</dbReference>
<dbReference type="EMBL" id="CP049869">
    <property type="protein sequence ID" value="QIK78870.1"/>
    <property type="molecule type" value="Genomic_DNA"/>
</dbReference>
<evidence type="ECO:0000313" key="1">
    <source>
        <dbReference type="EMBL" id="QIK78870.1"/>
    </source>
</evidence>
<reference evidence="1 2" key="1">
    <citation type="submission" date="2020-03" db="EMBL/GenBank/DDBJ databases">
        <title>Sphingomonas sp. nov., isolated from fish.</title>
        <authorList>
            <person name="Hyun D.-W."/>
            <person name="Bae J.-W."/>
        </authorList>
    </citation>
    <scope>NUCLEOTIDE SEQUENCE [LARGE SCALE GENOMIC DNA]</scope>
    <source>
        <strain evidence="1 2">HDW15B</strain>
    </source>
</reference>
<evidence type="ECO:0008006" key="3">
    <source>
        <dbReference type="Google" id="ProtNLM"/>
    </source>
</evidence>
<dbReference type="KEGG" id="spii:G7077_08150"/>
<protein>
    <recommendedName>
        <fullName evidence="3">DUF968 domain-containing protein</fullName>
    </recommendedName>
</protein>
<dbReference type="Proteomes" id="UP000503222">
    <property type="component" value="Chromosome"/>
</dbReference>
<dbReference type="AlphaFoldDB" id="A0A6G7YQ51"/>
<sequence length="63" mass="7282">MRRGTDGGTSLKPSDKWVISLCPDHHMEQHRIGEPAFERKHGICMAELAEEFARRSPHWTKLL</sequence>
<gene>
    <name evidence="1" type="ORF">G7077_08150</name>
</gene>
<organism evidence="1 2">
    <name type="scientific">Sphingomonas piscis</name>
    <dbReference type="NCBI Taxonomy" id="2714943"/>
    <lineage>
        <taxon>Bacteria</taxon>
        <taxon>Pseudomonadati</taxon>
        <taxon>Pseudomonadota</taxon>
        <taxon>Alphaproteobacteria</taxon>
        <taxon>Sphingomonadales</taxon>
        <taxon>Sphingomonadaceae</taxon>
        <taxon>Sphingomonas</taxon>
    </lineage>
</organism>
<accession>A0A6G7YQ51</accession>
<name>A0A6G7YQ51_9SPHN</name>
<evidence type="ECO:0000313" key="2">
    <source>
        <dbReference type="Proteomes" id="UP000503222"/>
    </source>
</evidence>
<proteinExistence type="predicted"/>